<evidence type="ECO:0000256" key="2">
    <source>
        <dbReference type="ARBA" id="ARBA00023002"/>
    </source>
</evidence>
<reference evidence="5" key="1">
    <citation type="journal article" date="2015" name="J. Biol. Chem.">
        <title>The biosynthesis of capuramycin-type antibiotics: identification of the A-102395 biosynthetic gene cluster, mechanism of self-resistance, and formation of uridine-5'-carboxamide.</title>
        <authorList>
            <person name="Cai W."/>
            <person name="Goswami A."/>
            <person name="Yang Z."/>
            <person name="Liu X."/>
            <person name="Green K.D."/>
            <person name="Barnard-Britson S."/>
            <person name="Baba S."/>
            <person name="Funabashi M."/>
            <person name="Nonaka K."/>
            <person name="Sunkara M."/>
            <person name="Morris A.J."/>
            <person name="Spork A.P."/>
            <person name="Ducho C."/>
            <person name="Garneau-Tsodikova S."/>
            <person name="Thorson J.S."/>
            <person name="Van Lanen S.G."/>
        </authorList>
    </citation>
    <scope>NUCLEOTIDE SEQUENCE</scope>
    <source>
        <strain evidence="5">SANK 60206</strain>
    </source>
</reference>
<keyword evidence="2" id="KW-0560">Oxidoreductase</keyword>
<dbReference type="GO" id="GO:0000287">
    <property type="term" value="F:magnesium ion binding"/>
    <property type="evidence" value="ECO:0007669"/>
    <property type="project" value="UniProtKB-ARBA"/>
</dbReference>
<evidence type="ECO:0000256" key="1">
    <source>
        <dbReference type="ARBA" id="ARBA00001964"/>
    </source>
</evidence>
<dbReference type="InterPro" id="IPR005475">
    <property type="entry name" value="Transketolase-like_Pyr-bd"/>
</dbReference>
<dbReference type="SUPFAM" id="SSF52518">
    <property type="entry name" value="Thiamin diphosphate-binding fold (THDP-binding)"/>
    <property type="match status" value="1"/>
</dbReference>
<dbReference type="PANTHER" id="PTHR43257:SF2">
    <property type="entry name" value="PYRUVATE DEHYDROGENASE E1 COMPONENT SUBUNIT BETA"/>
    <property type="match status" value="1"/>
</dbReference>
<protein>
    <submittedName>
        <fullName evidence="5">Putative pyruvate dehydrogenase</fullName>
    </submittedName>
</protein>
<dbReference type="Gene3D" id="3.40.50.920">
    <property type="match status" value="1"/>
</dbReference>
<dbReference type="EMBL" id="KP995196">
    <property type="protein sequence ID" value="AKC92653.1"/>
    <property type="molecule type" value="Genomic_DNA"/>
</dbReference>
<dbReference type="PANTHER" id="PTHR43257">
    <property type="entry name" value="PYRUVATE DEHYDROGENASE E1 COMPONENT BETA SUBUNIT"/>
    <property type="match status" value="1"/>
</dbReference>
<keyword evidence="5" id="KW-0670">Pyruvate</keyword>
<accession>A0A0E3Z9N0</accession>
<feature type="domain" description="Transketolase-like pyrimidine-binding" evidence="4">
    <location>
        <begin position="6"/>
        <end position="181"/>
    </location>
</feature>
<evidence type="ECO:0000313" key="5">
    <source>
        <dbReference type="EMBL" id="AKC92653.1"/>
    </source>
</evidence>
<dbReference type="InterPro" id="IPR009014">
    <property type="entry name" value="Transketo_C/PFOR_II"/>
</dbReference>
<dbReference type="InterPro" id="IPR033248">
    <property type="entry name" value="Transketolase_C"/>
</dbReference>
<sequence length="338" mass="36250">MSAAEPRMADLLNAALHGMLDADPDLVLLGEDIEDPYGGAFGVTRGLSSRSPGRVLGTPISEGAIAGVAGGLALAGDRVIVEVMFGDFVTLCFDPIVNFISKSVAMYGRRNPMRVVIRCPIGGNRAYGPTHSQSLQKHFIGVPHLRLYELSPLHPPRQAFDEMFRGDEPAIFFEDKVLYGLPTVRDGHADGLLTIEQLDADANWMRAHLDAGRPDWTIIAPGGVAPRALGAMRSALVEEEIVAQLLVPSRLHPLDLGPVLDLAATGERVMVVEDGVAGGGWAGDVARQLYESLWGRLRHPISVLQPPCAVIPAAPHLERAMLIQELTIHRALTGAGRA</sequence>
<proteinExistence type="predicted"/>
<organism evidence="5">
    <name type="scientific">Amycolatopsis sp. SANK 60206</name>
    <dbReference type="NCBI Taxonomy" id="1642649"/>
    <lineage>
        <taxon>Bacteria</taxon>
        <taxon>Bacillati</taxon>
        <taxon>Actinomycetota</taxon>
        <taxon>Actinomycetes</taxon>
        <taxon>Pseudonocardiales</taxon>
        <taxon>Pseudonocardiaceae</taxon>
        <taxon>Amycolatopsis</taxon>
    </lineage>
</organism>
<dbReference type="Gene3D" id="3.40.50.970">
    <property type="match status" value="1"/>
</dbReference>
<name>A0A0E3Z9N0_9PSEU</name>
<dbReference type="GO" id="GO:0016491">
    <property type="term" value="F:oxidoreductase activity"/>
    <property type="evidence" value="ECO:0007669"/>
    <property type="project" value="UniProtKB-KW"/>
</dbReference>
<evidence type="ECO:0000259" key="4">
    <source>
        <dbReference type="SMART" id="SM00861"/>
    </source>
</evidence>
<evidence type="ECO:0000256" key="3">
    <source>
        <dbReference type="ARBA" id="ARBA00023052"/>
    </source>
</evidence>
<dbReference type="SMART" id="SM00861">
    <property type="entry name" value="Transket_pyr"/>
    <property type="match status" value="1"/>
</dbReference>
<dbReference type="Pfam" id="PF02779">
    <property type="entry name" value="Transket_pyr"/>
    <property type="match status" value="1"/>
</dbReference>
<dbReference type="InterPro" id="IPR029061">
    <property type="entry name" value="THDP-binding"/>
</dbReference>
<comment type="cofactor">
    <cofactor evidence="1">
        <name>thiamine diphosphate</name>
        <dbReference type="ChEBI" id="CHEBI:58937"/>
    </cofactor>
</comment>
<keyword evidence="3" id="KW-0786">Thiamine pyrophosphate</keyword>
<dbReference type="Pfam" id="PF02780">
    <property type="entry name" value="Transketolase_C"/>
    <property type="match status" value="1"/>
</dbReference>
<dbReference type="SUPFAM" id="SSF52922">
    <property type="entry name" value="TK C-terminal domain-like"/>
    <property type="match status" value="1"/>
</dbReference>
<dbReference type="AlphaFoldDB" id="A0A0E3Z9N0"/>